<evidence type="ECO:0000313" key="2">
    <source>
        <dbReference type="EMBL" id="KAF0728991.1"/>
    </source>
</evidence>
<feature type="transmembrane region" description="Helical" evidence="1">
    <location>
        <begin position="56"/>
        <end position="79"/>
    </location>
</feature>
<dbReference type="VEuPathDB" id="FungiDB:AeMF1_004669"/>
<feature type="transmembrane region" description="Helical" evidence="1">
    <location>
        <begin position="91"/>
        <end position="109"/>
    </location>
</feature>
<evidence type="ECO:0000313" key="3">
    <source>
        <dbReference type="Proteomes" id="UP000481153"/>
    </source>
</evidence>
<name>A0A6G0WNT8_9STRA</name>
<dbReference type="EMBL" id="VJMJ01000170">
    <property type="protein sequence ID" value="KAF0728991.1"/>
    <property type="molecule type" value="Genomic_DNA"/>
</dbReference>
<feature type="transmembrane region" description="Helical" evidence="1">
    <location>
        <begin position="115"/>
        <end position="137"/>
    </location>
</feature>
<dbReference type="Proteomes" id="UP000481153">
    <property type="component" value="Unassembled WGS sequence"/>
</dbReference>
<keyword evidence="1" id="KW-0472">Membrane</keyword>
<comment type="caution">
    <text evidence="2">The sequence shown here is derived from an EMBL/GenBank/DDBJ whole genome shotgun (WGS) entry which is preliminary data.</text>
</comment>
<keyword evidence="3" id="KW-1185">Reference proteome</keyword>
<evidence type="ECO:0000256" key="1">
    <source>
        <dbReference type="SAM" id="Phobius"/>
    </source>
</evidence>
<keyword evidence="1" id="KW-1133">Transmembrane helix</keyword>
<organism evidence="2 3">
    <name type="scientific">Aphanomyces euteiches</name>
    <dbReference type="NCBI Taxonomy" id="100861"/>
    <lineage>
        <taxon>Eukaryota</taxon>
        <taxon>Sar</taxon>
        <taxon>Stramenopiles</taxon>
        <taxon>Oomycota</taxon>
        <taxon>Saprolegniomycetes</taxon>
        <taxon>Saprolegniales</taxon>
        <taxon>Verrucalvaceae</taxon>
        <taxon>Aphanomyces</taxon>
    </lineage>
</organism>
<dbReference type="AlphaFoldDB" id="A0A6G0WNT8"/>
<proteinExistence type="predicted"/>
<keyword evidence="1" id="KW-0812">Transmembrane</keyword>
<sequence length="352" mass="40359">MKLFRHMIRRGPFDPRHYLHAAQFKFMNACDSSCGSLPPWGPPHEAYHDDVDTQLFAIYFLFSETLATCLWFSIAAHCLRGTRIPFLTPQMRYIVGLFYAVVKIALIHYGFQASIYLHMSMVWTVVCCFFLSLAWGWHRGPLWFLFYMKPPRLFQPFTLPSFLQHVGYLILQGVSSTSHHPPSIVMTTHSTNPTDMQLQLFHKLHVPLSLDIWNATLVEHWRQSVLDFGDEPSHRVLCADGFATEARLLFAMQSNGLLVAIYLMTPDATTVHALMEAGDDVNIFELVLRYHNHSSAFRSTSMQFQKTPVVYFADNPISSRHMTPAQRHAITCMLQRLNINMSIGADSSHGHR</sequence>
<reference evidence="2 3" key="1">
    <citation type="submission" date="2019-07" db="EMBL/GenBank/DDBJ databases">
        <title>Genomics analysis of Aphanomyces spp. identifies a new class of oomycete effector associated with host adaptation.</title>
        <authorList>
            <person name="Gaulin E."/>
        </authorList>
    </citation>
    <scope>NUCLEOTIDE SEQUENCE [LARGE SCALE GENOMIC DNA]</scope>
    <source>
        <strain evidence="2 3">ATCC 201684</strain>
    </source>
</reference>
<gene>
    <name evidence="2" type="ORF">Ae201684_013292</name>
</gene>
<accession>A0A6G0WNT8</accession>
<protein>
    <submittedName>
        <fullName evidence="2">Uncharacterized protein</fullName>
    </submittedName>
</protein>